<feature type="binding site" evidence="7">
    <location>
        <begin position="20"/>
        <end position="25"/>
    </location>
    <ligand>
        <name>ATP</name>
        <dbReference type="ChEBI" id="CHEBI:30616"/>
    </ligand>
</feature>
<sequence length="189" mass="21927">MARLNLNQLKIHVVLLGFMGTGKTHSGQILSNMMNVPCYDTDKIIVSRTGMNINDIFKHYGENYFRDQETDILTKLVNEKSPCIITTGGGIVIREHNWYVMDKNSVTFSLLASPKTIYDRLKYDETRPLLNTNDKFLKIKQLLINRLEYYEKGDHLIWTDKLTPQEVANQIYSKLYSNGYMYRSDLNGC</sequence>
<proteinExistence type="inferred from homology"/>
<dbReference type="RefSeq" id="WP_012448162.1">
    <property type="nucleotide sequence ID" value="NC_010718.1"/>
</dbReference>
<dbReference type="OrthoDB" id="9800332at2"/>
<dbReference type="GO" id="GO:0000287">
    <property type="term" value="F:magnesium ion binding"/>
    <property type="evidence" value="ECO:0007669"/>
    <property type="project" value="UniProtKB-UniRule"/>
</dbReference>
<dbReference type="UniPathway" id="UPA00053">
    <property type="reaction ID" value="UER00088"/>
</dbReference>
<feature type="binding site" evidence="7">
    <location>
        <position position="42"/>
    </location>
    <ligand>
        <name>substrate</name>
    </ligand>
</feature>
<evidence type="ECO:0000256" key="1">
    <source>
        <dbReference type="ARBA" id="ARBA00022605"/>
    </source>
</evidence>
<dbReference type="Gene3D" id="3.40.50.300">
    <property type="entry name" value="P-loop containing nucleotide triphosphate hydrolases"/>
    <property type="match status" value="1"/>
</dbReference>
<keyword evidence="6 7" id="KW-0057">Aromatic amino acid biosynthesis</keyword>
<evidence type="ECO:0000256" key="6">
    <source>
        <dbReference type="ARBA" id="ARBA00023141"/>
    </source>
</evidence>
<dbReference type="eggNOG" id="COG0703">
    <property type="taxonomic scope" value="Bacteria"/>
</dbReference>
<dbReference type="GO" id="GO:0009423">
    <property type="term" value="P:chorismate biosynthetic process"/>
    <property type="evidence" value="ECO:0007669"/>
    <property type="project" value="UniProtKB-UniRule"/>
</dbReference>
<dbReference type="AlphaFoldDB" id="B2A553"/>
<keyword evidence="1 7" id="KW-0028">Amino-acid biosynthesis</keyword>
<reference evidence="8 9" key="2">
    <citation type="journal article" date="2011" name="J. Bacteriol.">
        <title>Complete genome sequence of the anaerobic, halophilic alkalithermophile Natranaerobius thermophilus JW/NM-WN-LF.</title>
        <authorList>
            <person name="Zhao B."/>
            <person name="Mesbah N.M."/>
            <person name="Dalin E."/>
            <person name="Goodwin L."/>
            <person name="Nolan M."/>
            <person name="Pitluck S."/>
            <person name="Chertkov O."/>
            <person name="Brettin T.S."/>
            <person name="Han J."/>
            <person name="Larimer F.W."/>
            <person name="Land M.L."/>
            <person name="Hauser L."/>
            <person name="Kyrpides N."/>
            <person name="Wiegel J."/>
        </authorList>
    </citation>
    <scope>NUCLEOTIDE SEQUENCE [LARGE SCALE GENOMIC DNA]</scope>
    <source>
        <strain evidence="9">ATCC BAA-1301 / DSM 18059 / JW/NM-WN-LF</strain>
    </source>
</reference>
<comment type="cofactor">
    <cofactor evidence="7">
        <name>Mg(2+)</name>
        <dbReference type="ChEBI" id="CHEBI:18420"/>
    </cofactor>
    <text evidence="7">Binds 1 Mg(2+) ion per subunit.</text>
</comment>
<dbReference type="GO" id="GO:0004765">
    <property type="term" value="F:shikimate kinase activity"/>
    <property type="evidence" value="ECO:0007669"/>
    <property type="project" value="UniProtKB-UniRule"/>
</dbReference>
<dbReference type="Pfam" id="PF01202">
    <property type="entry name" value="SKI"/>
    <property type="match status" value="1"/>
</dbReference>
<dbReference type="PRINTS" id="PR01100">
    <property type="entry name" value="SHIKIMTKNASE"/>
</dbReference>
<dbReference type="PANTHER" id="PTHR21087">
    <property type="entry name" value="SHIKIMATE KINASE"/>
    <property type="match status" value="1"/>
</dbReference>
<evidence type="ECO:0000256" key="7">
    <source>
        <dbReference type="HAMAP-Rule" id="MF_00109"/>
    </source>
</evidence>
<evidence type="ECO:0000313" key="8">
    <source>
        <dbReference type="EMBL" id="ACB85295.1"/>
    </source>
</evidence>
<comment type="similarity">
    <text evidence="7">Belongs to the shikimate kinase family.</text>
</comment>
<keyword evidence="7" id="KW-0963">Cytoplasm</keyword>
<dbReference type="CDD" id="cd00464">
    <property type="entry name" value="SK"/>
    <property type="match status" value="1"/>
</dbReference>
<comment type="pathway">
    <text evidence="7">Metabolic intermediate biosynthesis; chorismate biosynthesis; chorismate from D-erythrose 4-phosphate and phosphoenolpyruvate: step 5/7.</text>
</comment>
<comment type="caution">
    <text evidence="7">Lacks conserved residue(s) required for the propagation of feature annotation.</text>
</comment>
<dbReference type="Proteomes" id="UP000001683">
    <property type="component" value="Chromosome"/>
</dbReference>
<gene>
    <name evidence="7" type="primary">aroK</name>
    <name evidence="8" type="ordered locus">Nther_1721</name>
</gene>
<dbReference type="EMBL" id="CP001034">
    <property type="protein sequence ID" value="ACB85295.1"/>
    <property type="molecule type" value="Genomic_DNA"/>
</dbReference>
<evidence type="ECO:0000313" key="9">
    <source>
        <dbReference type="Proteomes" id="UP000001683"/>
    </source>
</evidence>
<dbReference type="EC" id="2.7.1.71" evidence="7"/>
<comment type="subcellular location">
    <subcellularLocation>
        <location evidence="7">Cytoplasm</location>
    </subcellularLocation>
</comment>
<dbReference type="InterPro" id="IPR000623">
    <property type="entry name" value="Shikimate_kinase/TSH1"/>
</dbReference>
<feature type="binding site" evidence="7">
    <location>
        <position position="89"/>
    </location>
    <ligand>
        <name>substrate</name>
    </ligand>
</feature>
<feature type="binding site" evidence="7">
    <location>
        <position position="146"/>
    </location>
    <ligand>
        <name>substrate</name>
    </ligand>
</feature>
<evidence type="ECO:0000256" key="2">
    <source>
        <dbReference type="ARBA" id="ARBA00022679"/>
    </source>
</evidence>
<keyword evidence="3 7" id="KW-0547">Nucleotide-binding</keyword>
<feature type="binding site" evidence="7">
    <location>
        <position position="66"/>
    </location>
    <ligand>
        <name>substrate</name>
    </ligand>
</feature>
<evidence type="ECO:0000256" key="4">
    <source>
        <dbReference type="ARBA" id="ARBA00022777"/>
    </source>
</evidence>
<protein>
    <recommendedName>
        <fullName evidence="7">Shikimate kinase</fullName>
        <shortName evidence="7">SK</shortName>
        <ecNumber evidence="7">2.7.1.71</ecNumber>
    </recommendedName>
</protein>
<keyword evidence="9" id="KW-1185">Reference proteome</keyword>
<dbReference type="HOGENOM" id="CLU_057607_2_2_9"/>
<dbReference type="InterPro" id="IPR031322">
    <property type="entry name" value="Shikimate/glucono_kinase"/>
</dbReference>
<dbReference type="GO" id="GO:0005524">
    <property type="term" value="F:ATP binding"/>
    <property type="evidence" value="ECO:0007669"/>
    <property type="project" value="UniProtKB-UniRule"/>
</dbReference>
<dbReference type="FunCoup" id="B2A553">
    <property type="interactions" value="364"/>
</dbReference>
<keyword evidence="2 7" id="KW-0808">Transferase</keyword>
<dbReference type="GO" id="GO:0008652">
    <property type="term" value="P:amino acid biosynthetic process"/>
    <property type="evidence" value="ECO:0007669"/>
    <property type="project" value="UniProtKB-KW"/>
</dbReference>
<comment type="subunit">
    <text evidence="7">Monomer.</text>
</comment>
<reference evidence="8 9" key="1">
    <citation type="submission" date="2008-04" db="EMBL/GenBank/DDBJ databases">
        <title>Complete sequence of chromosome of Natranaerobius thermophilus JW/NM-WN-LF.</title>
        <authorList>
            <consortium name="US DOE Joint Genome Institute"/>
            <person name="Copeland A."/>
            <person name="Lucas S."/>
            <person name="Lapidus A."/>
            <person name="Glavina del Rio T."/>
            <person name="Dalin E."/>
            <person name="Tice H."/>
            <person name="Bruce D."/>
            <person name="Goodwin L."/>
            <person name="Pitluck S."/>
            <person name="Chertkov O."/>
            <person name="Brettin T."/>
            <person name="Detter J.C."/>
            <person name="Han C."/>
            <person name="Kuske C.R."/>
            <person name="Schmutz J."/>
            <person name="Larimer F."/>
            <person name="Land M."/>
            <person name="Hauser L."/>
            <person name="Kyrpides N."/>
            <person name="Lykidis A."/>
            <person name="Mesbah N.M."/>
            <person name="Wiegel J."/>
        </authorList>
    </citation>
    <scope>NUCLEOTIDE SEQUENCE [LARGE SCALE GENOMIC DNA]</scope>
    <source>
        <strain evidence="9">ATCC BAA-1301 / DSM 18059 / JW/NM-WN-LF</strain>
    </source>
</reference>
<dbReference type="KEGG" id="nth:Nther_1721"/>
<dbReference type="GO" id="GO:0009073">
    <property type="term" value="P:aromatic amino acid family biosynthetic process"/>
    <property type="evidence" value="ECO:0007669"/>
    <property type="project" value="UniProtKB-KW"/>
</dbReference>
<evidence type="ECO:0000256" key="3">
    <source>
        <dbReference type="ARBA" id="ARBA00022741"/>
    </source>
</evidence>
<accession>B2A553</accession>
<keyword evidence="7" id="KW-0479">Metal-binding</keyword>
<dbReference type="STRING" id="457570.Nther_1721"/>
<dbReference type="PANTHER" id="PTHR21087:SF16">
    <property type="entry name" value="SHIKIMATE KINASE 1, CHLOROPLASTIC"/>
    <property type="match status" value="1"/>
</dbReference>
<organism evidence="8 9">
    <name type="scientific">Natranaerobius thermophilus (strain ATCC BAA-1301 / DSM 18059 / JW/NM-WN-LF)</name>
    <dbReference type="NCBI Taxonomy" id="457570"/>
    <lineage>
        <taxon>Bacteria</taxon>
        <taxon>Bacillati</taxon>
        <taxon>Bacillota</taxon>
        <taxon>Clostridia</taxon>
        <taxon>Natranaerobiales</taxon>
        <taxon>Natranaerobiaceae</taxon>
        <taxon>Natranaerobius</taxon>
    </lineage>
</organism>
<feature type="binding site" evidence="7">
    <location>
        <position position="24"/>
    </location>
    <ligand>
        <name>Mg(2+)</name>
        <dbReference type="ChEBI" id="CHEBI:18420"/>
    </ligand>
</feature>
<dbReference type="GO" id="GO:0005829">
    <property type="term" value="C:cytosol"/>
    <property type="evidence" value="ECO:0007669"/>
    <property type="project" value="TreeGrafter"/>
</dbReference>
<name>B2A553_NATTJ</name>
<dbReference type="InParanoid" id="B2A553"/>
<dbReference type="SUPFAM" id="SSF52540">
    <property type="entry name" value="P-loop containing nucleoside triphosphate hydrolases"/>
    <property type="match status" value="1"/>
</dbReference>
<keyword evidence="4 7" id="KW-0418">Kinase</keyword>
<keyword evidence="5 7" id="KW-0067">ATP-binding</keyword>
<dbReference type="HAMAP" id="MF_00109">
    <property type="entry name" value="Shikimate_kinase"/>
    <property type="match status" value="1"/>
</dbReference>
<keyword evidence="7" id="KW-0460">Magnesium</keyword>
<comment type="catalytic activity">
    <reaction evidence="7">
        <text>shikimate + ATP = 3-phosphoshikimate + ADP + H(+)</text>
        <dbReference type="Rhea" id="RHEA:13121"/>
        <dbReference type="ChEBI" id="CHEBI:15378"/>
        <dbReference type="ChEBI" id="CHEBI:30616"/>
        <dbReference type="ChEBI" id="CHEBI:36208"/>
        <dbReference type="ChEBI" id="CHEBI:145989"/>
        <dbReference type="ChEBI" id="CHEBI:456216"/>
        <dbReference type="EC" id="2.7.1.71"/>
    </reaction>
</comment>
<evidence type="ECO:0000256" key="5">
    <source>
        <dbReference type="ARBA" id="ARBA00022840"/>
    </source>
</evidence>
<comment type="function">
    <text evidence="7">Catalyzes the specific phosphorylation of the 3-hydroxyl group of shikimic acid using ATP as a cosubstrate.</text>
</comment>
<feature type="binding site" evidence="7">
    <location>
        <position position="127"/>
    </location>
    <ligand>
        <name>ATP</name>
        <dbReference type="ChEBI" id="CHEBI:30616"/>
    </ligand>
</feature>
<dbReference type="InterPro" id="IPR027417">
    <property type="entry name" value="P-loop_NTPase"/>
</dbReference>